<dbReference type="InterPro" id="IPR027417">
    <property type="entry name" value="P-loop_NTPase"/>
</dbReference>
<accession>A0A1G7DXI2</accession>
<dbReference type="Pfam" id="PF00004">
    <property type="entry name" value="AAA"/>
    <property type="match status" value="2"/>
</dbReference>
<dbReference type="Gene3D" id="3.40.50.300">
    <property type="entry name" value="P-loop containing nucleotide triphosphate hydrolases"/>
    <property type="match status" value="2"/>
</dbReference>
<dbReference type="PANTHER" id="PTHR23073">
    <property type="entry name" value="26S PROTEASOME REGULATORY SUBUNIT"/>
    <property type="match status" value="1"/>
</dbReference>
<proteinExistence type="inferred from homology"/>
<dbReference type="InterPro" id="IPR003593">
    <property type="entry name" value="AAA+_ATPase"/>
</dbReference>
<organism evidence="5 6">
    <name type="scientific">Desulfuromonas thiophila</name>
    <dbReference type="NCBI Taxonomy" id="57664"/>
    <lineage>
        <taxon>Bacteria</taxon>
        <taxon>Pseudomonadati</taxon>
        <taxon>Thermodesulfobacteriota</taxon>
        <taxon>Desulfuromonadia</taxon>
        <taxon>Desulfuromonadales</taxon>
        <taxon>Desulfuromonadaceae</taxon>
        <taxon>Desulfuromonas</taxon>
    </lineage>
</organism>
<sequence>MVEAFEQDVLLQYLAHLVRDQRIGSKEMEIICNGTGSFMPCMETVAEETFFEAFRKFTDQLDQRVVPRAVLQGGKALLADQLARCRQQLGQAEPSNLQNNLDYLAEELDLDDIEGKFFSFVLRYYTHDSLQRLCDDLTRCSLSPQEVSSICLGCDRAELAERLRPGGRLLASGVLNQRYRNGSDIDDIYEVPDAVRIAVQKSTGGPEDIRRFILGEPQTASLLWADFEHLGETHERLGQFLQAVLAQRIAGVNVLLWGPPGTGKTELCKTLAHQLNVRLYAIGEQDDEGGEPTRRERIGYLQLAQNLLRYQSKSLLLFDEMDDLFEGNSLARLLGGKASMGSKVFTNRLLEQNPVPTLWVLNDVSILDAAIVRRMSLAIELKVPPASVRQRVWQRVLNKNALSLPEQQIRHLAELDIAPAVVDNAARVAREIGGRMEDFQFATDGLVRVLSGPGAKPADRPQSQFHLDLMCCDIDLARLRQQVAQACKRDFSLCLYGPPGTGKSAFVRYLAQTLGMPVLLKRASDLLNAYVGQTEQRIAAAFREALDKEAFLVFDEADSLLGDRRYAQRSWEVTQVNEMLTWMETHPLPFACTTNLMDRIDQASLRRFTFKCHCDSLGPDQRSLAFERFFGLQLPAAEVTGLSGLTPGDFALVHKKASLLDCGENVATLIEMLRQEVQSKSEQRQRPIGFGQS</sequence>
<keyword evidence="2" id="KW-0547">Nucleotide-binding</keyword>
<dbReference type="SUPFAM" id="SSF52540">
    <property type="entry name" value="P-loop containing nucleoside triphosphate hydrolases"/>
    <property type="match status" value="2"/>
</dbReference>
<evidence type="ECO:0000256" key="3">
    <source>
        <dbReference type="ARBA" id="ARBA00022840"/>
    </source>
</evidence>
<protein>
    <submittedName>
        <fullName evidence="5">AAA+-type ATPase, SpoVK/Ycf46/Vps4 family</fullName>
    </submittedName>
</protein>
<dbReference type="GO" id="GO:0016887">
    <property type="term" value="F:ATP hydrolysis activity"/>
    <property type="evidence" value="ECO:0007669"/>
    <property type="project" value="InterPro"/>
</dbReference>
<dbReference type="InterPro" id="IPR050221">
    <property type="entry name" value="26S_Proteasome_ATPase"/>
</dbReference>
<reference evidence="6" key="1">
    <citation type="submission" date="2016-10" db="EMBL/GenBank/DDBJ databases">
        <authorList>
            <person name="Varghese N."/>
            <person name="Submissions S."/>
        </authorList>
    </citation>
    <scope>NUCLEOTIDE SEQUENCE [LARGE SCALE GENOMIC DNA]</scope>
    <source>
        <strain evidence="6">DSM 8987</strain>
    </source>
</reference>
<dbReference type="AlphaFoldDB" id="A0A1G7DXI2"/>
<evidence type="ECO:0000313" key="6">
    <source>
        <dbReference type="Proteomes" id="UP000243205"/>
    </source>
</evidence>
<evidence type="ECO:0000256" key="2">
    <source>
        <dbReference type="ARBA" id="ARBA00022741"/>
    </source>
</evidence>
<evidence type="ECO:0000313" key="5">
    <source>
        <dbReference type="EMBL" id="SDE56178.1"/>
    </source>
</evidence>
<feature type="domain" description="AAA+ ATPase" evidence="4">
    <location>
        <begin position="489"/>
        <end position="620"/>
    </location>
</feature>
<dbReference type="STRING" id="57664.SAMN05661003_11626"/>
<dbReference type="SMART" id="SM00382">
    <property type="entry name" value="AAA"/>
    <property type="match status" value="2"/>
</dbReference>
<dbReference type="RefSeq" id="WP_171906423.1">
    <property type="nucleotide sequence ID" value="NZ_FNAQ01000016.1"/>
</dbReference>
<dbReference type="EMBL" id="FNAQ01000016">
    <property type="protein sequence ID" value="SDE56178.1"/>
    <property type="molecule type" value="Genomic_DNA"/>
</dbReference>
<evidence type="ECO:0000256" key="1">
    <source>
        <dbReference type="ARBA" id="ARBA00006914"/>
    </source>
</evidence>
<keyword evidence="6" id="KW-1185">Reference proteome</keyword>
<name>A0A1G7DXI2_9BACT</name>
<dbReference type="GO" id="GO:0005524">
    <property type="term" value="F:ATP binding"/>
    <property type="evidence" value="ECO:0007669"/>
    <property type="project" value="UniProtKB-KW"/>
</dbReference>
<evidence type="ECO:0000259" key="4">
    <source>
        <dbReference type="SMART" id="SM00382"/>
    </source>
</evidence>
<dbReference type="Proteomes" id="UP000243205">
    <property type="component" value="Unassembled WGS sequence"/>
</dbReference>
<gene>
    <name evidence="5" type="ORF">SAMN05661003_11626</name>
</gene>
<comment type="similarity">
    <text evidence="1">Belongs to the AAA ATPase family.</text>
</comment>
<feature type="domain" description="AAA+ ATPase" evidence="4">
    <location>
        <begin position="250"/>
        <end position="385"/>
    </location>
</feature>
<dbReference type="InterPro" id="IPR003959">
    <property type="entry name" value="ATPase_AAA_core"/>
</dbReference>
<dbReference type="CDD" id="cd19481">
    <property type="entry name" value="RecA-like_protease"/>
    <property type="match status" value="1"/>
</dbReference>
<keyword evidence="3" id="KW-0067">ATP-binding</keyword>